<reference evidence="2" key="1">
    <citation type="submission" date="2020-10" db="EMBL/GenBank/DDBJ databases">
        <authorList>
            <person name="Gilroy R."/>
        </authorList>
    </citation>
    <scope>NUCLEOTIDE SEQUENCE</scope>
    <source>
        <strain evidence="2">ChiSjej1B19-3389</strain>
    </source>
</reference>
<proteinExistence type="predicted"/>
<organism evidence="2 3">
    <name type="scientific">Candidatus Scatavimonas merdigallinarum</name>
    <dbReference type="NCBI Taxonomy" id="2840914"/>
    <lineage>
        <taxon>Bacteria</taxon>
        <taxon>Bacillati</taxon>
        <taxon>Bacillota</taxon>
        <taxon>Clostridia</taxon>
        <taxon>Eubacteriales</taxon>
        <taxon>Oscillospiraceae</taxon>
        <taxon>Oscillospiraceae incertae sedis</taxon>
        <taxon>Candidatus Scatavimonas</taxon>
    </lineage>
</organism>
<dbReference type="InterPro" id="IPR045407">
    <property type="entry name" value="DUF6512"/>
</dbReference>
<accession>A0A9D0ZHA1</accession>
<evidence type="ECO:0000256" key="1">
    <source>
        <dbReference type="SAM" id="Phobius"/>
    </source>
</evidence>
<dbReference type="AlphaFoldDB" id="A0A9D0ZHA1"/>
<gene>
    <name evidence="2" type="ORF">IAD32_05005</name>
</gene>
<keyword evidence="1" id="KW-0472">Membrane</keyword>
<dbReference type="Proteomes" id="UP000886787">
    <property type="component" value="Unassembled WGS sequence"/>
</dbReference>
<reference evidence="2" key="2">
    <citation type="journal article" date="2021" name="PeerJ">
        <title>Extensive microbial diversity within the chicken gut microbiome revealed by metagenomics and culture.</title>
        <authorList>
            <person name="Gilroy R."/>
            <person name="Ravi A."/>
            <person name="Getino M."/>
            <person name="Pursley I."/>
            <person name="Horton D.L."/>
            <person name="Alikhan N.F."/>
            <person name="Baker D."/>
            <person name="Gharbi K."/>
            <person name="Hall N."/>
            <person name="Watson M."/>
            <person name="Adriaenssens E.M."/>
            <person name="Foster-Nyarko E."/>
            <person name="Jarju S."/>
            <person name="Secka A."/>
            <person name="Antonio M."/>
            <person name="Oren A."/>
            <person name="Chaudhuri R.R."/>
            <person name="La Ragione R."/>
            <person name="Hildebrand F."/>
            <person name="Pallen M.J."/>
        </authorList>
    </citation>
    <scope>NUCLEOTIDE SEQUENCE</scope>
    <source>
        <strain evidence="2">ChiSjej1B19-3389</strain>
    </source>
</reference>
<comment type="caution">
    <text evidence="2">The sequence shown here is derived from an EMBL/GenBank/DDBJ whole genome shotgun (WGS) entry which is preliminary data.</text>
</comment>
<feature type="transmembrane region" description="Helical" evidence="1">
    <location>
        <begin position="105"/>
        <end position="125"/>
    </location>
</feature>
<sequence>MDRNCLKKMEIIGVFFTFIGGTLLHFAYEWSGGAVWSILFGAVNESVWEHVKIFAMPYLLWGVLELCCARPYFKMFVIAKVAGVYFLSAIIIAFFYLYSGIAGTSVLWVDIVSVFVWIALAHLLSYKITLSDRDLRAWFVPALFALLLFAAMYFGFSAAPPQIDLFKDPQTGAYGLQAAGGSPQVYAGGGMIDV</sequence>
<feature type="transmembrane region" description="Helical" evidence="1">
    <location>
        <begin position="51"/>
        <end position="69"/>
    </location>
</feature>
<feature type="transmembrane region" description="Helical" evidence="1">
    <location>
        <begin position="12"/>
        <end position="31"/>
    </location>
</feature>
<dbReference type="EMBL" id="DVFW01000026">
    <property type="protein sequence ID" value="HIQ80628.1"/>
    <property type="molecule type" value="Genomic_DNA"/>
</dbReference>
<keyword evidence="1" id="KW-1133">Transmembrane helix</keyword>
<evidence type="ECO:0000313" key="3">
    <source>
        <dbReference type="Proteomes" id="UP000886787"/>
    </source>
</evidence>
<protein>
    <submittedName>
        <fullName evidence="2">Uncharacterized protein</fullName>
    </submittedName>
</protein>
<name>A0A9D0ZHA1_9FIRM</name>
<evidence type="ECO:0000313" key="2">
    <source>
        <dbReference type="EMBL" id="HIQ80628.1"/>
    </source>
</evidence>
<feature type="transmembrane region" description="Helical" evidence="1">
    <location>
        <begin position="137"/>
        <end position="156"/>
    </location>
</feature>
<keyword evidence="1" id="KW-0812">Transmembrane</keyword>
<dbReference type="Pfam" id="PF20122">
    <property type="entry name" value="DUF6512"/>
    <property type="match status" value="1"/>
</dbReference>
<feature type="transmembrane region" description="Helical" evidence="1">
    <location>
        <begin position="81"/>
        <end position="99"/>
    </location>
</feature>